<dbReference type="OrthoDB" id="5894408at2"/>
<dbReference type="GO" id="GO:0071111">
    <property type="term" value="F:cyclic-guanylate-specific phosphodiesterase activity"/>
    <property type="evidence" value="ECO:0007669"/>
    <property type="project" value="InterPro"/>
</dbReference>
<keyword evidence="1" id="KW-1133">Transmembrane helix</keyword>
<dbReference type="InterPro" id="IPR035919">
    <property type="entry name" value="EAL_sf"/>
</dbReference>
<dbReference type="Gene3D" id="3.30.70.270">
    <property type="match status" value="1"/>
</dbReference>
<dbReference type="PROSITE" id="PS50887">
    <property type="entry name" value="GGDEF"/>
    <property type="match status" value="1"/>
</dbReference>
<protein>
    <submittedName>
        <fullName evidence="4">Diguanylate phosphodiesterase</fullName>
    </submittedName>
</protein>
<feature type="domain" description="GGDEF" evidence="3">
    <location>
        <begin position="257"/>
        <end position="388"/>
    </location>
</feature>
<dbReference type="InterPro" id="IPR029787">
    <property type="entry name" value="Nucleotide_cyclase"/>
</dbReference>
<evidence type="ECO:0000256" key="1">
    <source>
        <dbReference type="SAM" id="Phobius"/>
    </source>
</evidence>
<comment type="caution">
    <text evidence="4">The sequence shown here is derived from an EMBL/GenBank/DDBJ whole genome shotgun (WGS) entry which is preliminary data.</text>
</comment>
<dbReference type="SUPFAM" id="SSF141868">
    <property type="entry name" value="EAL domain-like"/>
    <property type="match status" value="1"/>
</dbReference>
<dbReference type="PANTHER" id="PTHR33121:SF79">
    <property type="entry name" value="CYCLIC DI-GMP PHOSPHODIESTERASE PDED-RELATED"/>
    <property type="match status" value="1"/>
</dbReference>
<dbReference type="InterPro" id="IPR001633">
    <property type="entry name" value="EAL_dom"/>
</dbReference>
<evidence type="ECO:0000313" key="5">
    <source>
        <dbReference type="Proteomes" id="UP000034228"/>
    </source>
</evidence>
<keyword evidence="5" id="KW-1185">Reference proteome</keyword>
<gene>
    <name evidence="4" type="ORF">WG68_10880</name>
</gene>
<dbReference type="RefSeq" id="WP_046557723.1">
    <property type="nucleotide sequence ID" value="NZ_LAHO01000010.1"/>
</dbReference>
<dbReference type="PROSITE" id="PS50883">
    <property type="entry name" value="EAL"/>
    <property type="match status" value="1"/>
</dbReference>
<reference evidence="4 5" key="1">
    <citation type="submission" date="2015-03" db="EMBL/GenBank/DDBJ databases">
        <title>Draft genome sequences of two protease-producing strains of Arsukibacterium isolated from two cold and alkaline environments.</title>
        <authorList>
            <person name="Lylloff J.E."/>
            <person name="Skov L.B."/>
            <person name="Jepsen M."/>
            <person name="Hallin P.F."/>
            <person name="Sorensen S.J."/>
            <person name="Stougaard P."/>
            <person name="Glaring M.A."/>
        </authorList>
    </citation>
    <scope>NUCLEOTIDE SEQUENCE [LARGE SCALE GENOMIC DNA]</scope>
    <source>
        <strain evidence="4 5">GCM72</strain>
    </source>
</reference>
<dbReference type="SUPFAM" id="SSF55073">
    <property type="entry name" value="Nucleotide cyclase"/>
    <property type="match status" value="1"/>
</dbReference>
<dbReference type="Pfam" id="PF00990">
    <property type="entry name" value="GGDEF"/>
    <property type="match status" value="1"/>
</dbReference>
<dbReference type="Gene3D" id="3.20.20.450">
    <property type="entry name" value="EAL domain"/>
    <property type="match status" value="1"/>
</dbReference>
<feature type="transmembrane region" description="Helical" evidence="1">
    <location>
        <begin position="137"/>
        <end position="156"/>
    </location>
</feature>
<name>A0A0M2V7U8_9GAMM</name>
<dbReference type="InterPro" id="IPR050706">
    <property type="entry name" value="Cyclic-di-GMP_PDE-like"/>
</dbReference>
<sequence length="641" mass="73093">MKIFKTLLIAQLLTALILAAIGVYALVIYSQQLVENRDRDARNTIEQILNHHLSGDAKVLSRQLDRSFAFQSLRISQLDNTVLHEQNSARMPTTAAMWALQTAGSQFRPVQLRNEEHDIQLTYQLNHRRLLAPLQQLGFVLLIAPFVVGWLTVFVAKSSINRNYRKTSSAVNQLIDGFITDPQKNEPNWNTLPPEFADINIALQKLASYSKKQYSEMTTAAYQIAEEAYKDPVTELPNRNRFVQYYEDHCKQSKDTDFGVFAITRCTELQGLNQTRGYQEGDQYIKDVANIVRKVADAYKDARLFRLNSSDFGILLPRITPKEAENFALQLQSRFNEYQKNAELDSIAYTGLVTYESGKALGELLAVADTSISLAQTKQTNAWHLQKDSAGLEMASSGYGNQNWRNVIEEVLSNNRISLLTQLIQPSNRSAKAYSEILVRFKTVENQVLPTASFLAMAEKLDKIIAVDRLIIETALTTIKNRNLQDQYFGLNLSPRCVHDDQFVIWLERRLLKDAHIASKLIFEVSEFGLQQNLKTSKRFIDMVHRAGARITVEKFGVGITSFKFFRDLKPDFVKMDGSYTRHIDEDKNNQYFMRLMIDLAHRIGVGVFAESVETQEEKHMLESLFIDGNQGYYVGKPAPM</sequence>
<dbReference type="Proteomes" id="UP000034228">
    <property type="component" value="Unassembled WGS sequence"/>
</dbReference>
<organism evidence="4 5">
    <name type="scientific">Arsukibacterium ikkense</name>
    <dbReference type="NCBI Taxonomy" id="336831"/>
    <lineage>
        <taxon>Bacteria</taxon>
        <taxon>Pseudomonadati</taxon>
        <taxon>Pseudomonadota</taxon>
        <taxon>Gammaproteobacteria</taxon>
        <taxon>Chromatiales</taxon>
        <taxon>Chromatiaceae</taxon>
        <taxon>Arsukibacterium</taxon>
    </lineage>
</organism>
<dbReference type="SMART" id="SM00267">
    <property type="entry name" value="GGDEF"/>
    <property type="match status" value="1"/>
</dbReference>
<dbReference type="InterPro" id="IPR043128">
    <property type="entry name" value="Rev_trsase/Diguanyl_cyclase"/>
</dbReference>
<keyword evidence="1" id="KW-0812">Transmembrane</keyword>
<dbReference type="PANTHER" id="PTHR33121">
    <property type="entry name" value="CYCLIC DI-GMP PHOSPHODIESTERASE PDEF"/>
    <property type="match status" value="1"/>
</dbReference>
<evidence type="ECO:0000259" key="2">
    <source>
        <dbReference type="PROSITE" id="PS50883"/>
    </source>
</evidence>
<dbReference type="EMBL" id="LAHO01000010">
    <property type="protein sequence ID" value="KKO45228.1"/>
    <property type="molecule type" value="Genomic_DNA"/>
</dbReference>
<dbReference type="CDD" id="cd01948">
    <property type="entry name" value="EAL"/>
    <property type="match status" value="1"/>
</dbReference>
<dbReference type="PATRIC" id="fig|336831.14.peg.381"/>
<proteinExistence type="predicted"/>
<dbReference type="InterPro" id="IPR000160">
    <property type="entry name" value="GGDEF_dom"/>
</dbReference>
<feature type="domain" description="EAL" evidence="2">
    <location>
        <begin position="401"/>
        <end position="641"/>
    </location>
</feature>
<dbReference type="Pfam" id="PF00563">
    <property type="entry name" value="EAL"/>
    <property type="match status" value="1"/>
</dbReference>
<evidence type="ECO:0000259" key="3">
    <source>
        <dbReference type="PROSITE" id="PS50887"/>
    </source>
</evidence>
<dbReference type="SMART" id="SM00052">
    <property type="entry name" value="EAL"/>
    <property type="match status" value="1"/>
</dbReference>
<accession>A0A0M2V7U8</accession>
<dbReference type="STRING" id="336831.WG68_10880"/>
<dbReference type="AlphaFoldDB" id="A0A0M2V7U8"/>
<evidence type="ECO:0000313" key="4">
    <source>
        <dbReference type="EMBL" id="KKO45228.1"/>
    </source>
</evidence>
<keyword evidence="1" id="KW-0472">Membrane</keyword>